<name>A0A7Z2GCK0_9BURK</name>
<evidence type="ECO:0000256" key="2">
    <source>
        <dbReference type="SAM" id="Phobius"/>
    </source>
</evidence>
<feature type="transmembrane region" description="Helical" evidence="2">
    <location>
        <begin position="20"/>
        <end position="40"/>
    </location>
</feature>
<dbReference type="OrthoDB" id="9815245at2"/>
<dbReference type="Pfam" id="PF01551">
    <property type="entry name" value="Peptidase_M23"/>
    <property type="match status" value="1"/>
</dbReference>
<keyword evidence="2" id="KW-1133">Transmembrane helix</keyword>
<dbReference type="KEGG" id="pacp:FAZ97_30185"/>
<dbReference type="GO" id="GO:0004222">
    <property type="term" value="F:metalloendopeptidase activity"/>
    <property type="evidence" value="ECO:0007669"/>
    <property type="project" value="TreeGrafter"/>
</dbReference>
<protein>
    <submittedName>
        <fullName evidence="4">Peptidoglycan DD-metalloendopeptidase family protein</fullName>
    </submittedName>
</protein>
<evidence type="ECO:0000313" key="4">
    <source>
        <dbReference type="EMBL" id="QGZ59295.1"/>
    </source>
</evidence>
<dbReference type="InterPro" id="IPR011055">
    <property type="entry name" value="Dup_hybrid_motif"/>
</dbReference>
<evidence type="ECO:0000259" key="3">
    <source>
        <dbReference type="Pfam" id="PF01551"/>
    </source>
</evidence>
<dbReference type="EMBL" id="CP046911">
    <property type="protein sequence ID" value="QGZ59295.1"/>
    <property type="molecule type" value="Genomic_DNA"/>
</dbReference>
<dbReference type="Proteomes" id="UP000434209">
    <property type="component" value="Chromosome 3"/>
</dbReference>
<dbReference type="CDD" id="cd12797">
    <property type="entry name" value="M23_peptidase"/>
    <property type="match status" value="1"/>
</dbReference>
<evidence type="ECO:0000256" key="1">
    <source>
        <dbReference type="SAM" id="MobiDB-lite"/>
    </source>
</evidence>
<proteinExistence type="predicted"/>
<evidence type="ECO:0000313" key="5">
    <source>
        <dbReference type="Proteomes" id="UP000434209"/>
    </source>
</evidence>
<keyword evidence="5" id="KW-1185">Reference proteome</keyword>
<dbReference type="Gene3D" id="2.70.70.10">
    <property type="entry name" value="Glucose Permease (Domain IIA)"/>
    <property type="match status" value="1"/>
</dbReference>
<keyword evidence="2" id="KW-0472">Membrane</keyword>
<gene>
    <name evidence="4" type="ORF">FAZ97_30185</name>
</gene>
<feature type="domain" description="M23ase beta-sheet core" evidence="3">
    <location>
        <begin position="200"/>
        <end position="294"/>
    </location>
</feature>
<reference evidence="4 5" key="1">
    <citation type="submission" date="2019-12" db="EMBL/GenBank/DDBJ databases">
        <title>Paraburkholderia acidiphila 7Q-K02 sp. nov and Paraburkholderia acidisoli DHF22 sp. nov., two strains isolated from forest soil.</title>
        <authorList>
            <person name="Gao Z."/>
            <person name="Qiu L."/>
        </authorList>
    </citation>
    <scope>NUCLEOTIDE SEQUENCE [LARGE SCALE GENOMIC DNA]</scope>
    <source>
        <strain evidence="4 5">7Q-K02</strain>
    </source>
</reference>
<dbReference type="AlphaFoldDB" id="A0A7Z2GCK0"/>
<keyword evidence="2" id="KW-0812">Transmembrane</keyword>
<organism evidence="4 5">
    <name type="scientific">Paraburkholderia acidiphila</name>
    <dbReference type="NCBI Taxonomy" id="2571747"/>
    <lineage>
        <taxon>Bacteria</taxon>
        <taxon>Pseudomonadati</taxon>
        <taxon>Pseudomonadota</taxon>
        <taxon>Betaproteobacteria</taxon>
        <taxon>Burkholderiales</taxon>
        <taxon>Burkholderiaceae</taxon>
        <taxon>Paraburkholderia</taxon>
    </lineage>
</organism>
<dbReference type="InterPro" id="IPR016047">
    <property type="entry name" value="M23ase_b-sheet_dom"/>
</dbReference>
<accession>A0A7Z2GCK0</accession>
<sequence>MLSLFPKRYLNDLTHRASRVAVIVTACVVALIAFAAGIAAGRCVGSVPDAGAIGHHVVAGEIGRASNSAASALPDPRIEHLAAQLAALNQFNERLRAQPPRGAATEVALAPARTREDSTAEGGPELPPRPCLEASAARERAKAANGGIDCMAATLSALERSVAQHEAAWDAFPGRRPIQGGRDGSPFGNRIDPFTHRLSFHPGVDLVAAAGTPILAAAGGRVIYAGPKRGYGNAVEIDHGNGFITRYGHASKIDVRVGEVVLPREHIADVGSTGRSTGPHLHFEVLVNGQAVNPAGYLALFAPVLDG</sequence>
<dbReference type="FunFam" id="2.70.70.10:FF:000006">
    <property type="entry name" value="M23 family peptidase"/>
    <property type="match status" value="1"/>
</dbReference>
<dbReference type="InterPro" id="IPR050570">
    <property type="entry name" value="Cell_wall_metabolism_enzyme"/>
</dbReference>
<dbReference type="PANTHER" id="PTHR21666">
    <property type="entry name" value="PEPTIDASE-RELATED"/>
    <property type="match status" value="1"/>
</dbReference>
<dbReference type="SUPFAM" id="SSF51261">
    <property type="entry name" value="Duplicated hybrid motif"/>
    <property type="match status" value="1"/>
</dbReference>
<feature type="region of interest" description="Disordered" evidence="1">
    <location>
        <begin position="99"/>
        <end position="130"/>
    </location>
</feature>
<dbReference type="PANTHER" id="PTHR21666:SF270">
    <property type="entry name" value="MUREIN HYDROLASE ACTIVATOR ENVC"/>
    <property type="match status" value="1"/>
</dbReference>